<dbReference type="PANTHER" id="PTHR31917:SF148">
    <property type="entry name" value="DUF724 DOMAIN-CONTAINING PROTEIN 2"/>
    <property type="match status" value="1"/>
</dbReference>
<reference evidence="2" key="2">
    <citation type="submission" date="2020-06" db="EMBL/GenBank/DDBJ databases">
        <title>Helianthus annuus Genome sequencing and assembly Release 2.</title>
        <authorList>
            <person name="Gouzy J."/>
            <person name="Langlade N."/>
            <person name="Munos S."/>
        </authorList>
    </citation>
    <scope>NUCLEOTIDE SEQUENCE</scope>
    <source>
        <tissue evidence="2">Leaves</tissue>
    </source>
</reference>
<dbReference type="Gramene" id="mRNA:HanXRQr2_Chr17g0814801">
    <property type="protein sequence ID" value="CDS:HanXRQr2_Chr17g0814801.1"/>
    <property type="gene ID" value="HanXRQr2_Chr17g0814801"/>
</dbReference>
<gene>
    <name evidence="2" type="ORF">HanXRQr2_Chr17g0814801</name>
</gene>
<feature type="domain" description="Agenet" evidence="1">
    <location>
        <begin position="71"/>
        <end position="126"/>
    </location>
</feature>
<protein>
    <submittedName>
        <fullName evidence="2">Agenet-like domain-containing protein</fullName>
    </submittedName>
</protein>
<dbReference type="AlphaFoldDB" id="A0A9K3DJB5"/>
<dbReference type="Proteomes" id="UP000215914">
    <property type="component" value="Unassembled WGS sequence"/>
</dbReference>
<evidence type="ECO:0000313" key="3">
    <source>
        <dbReference type="Proteomes" id="UP000215914"/>
    </source>
</evidence>
<accession>A0A9K3DJB5</accession>
<dbReference type="PANTHER" id="PTHR31917">
    <property type="entry name" value="AGENET DOMAIN-CONTAINING PROTEIN-RELATED"/>
    <property type="match status" value="1"/>
</dbReference>
<dbReference type="InterPro" id="IPR008395">
    <property type="entry name" value="Agenet-like_dom"/>
</dbReference>
<proteinExistence type="predicted"/>
<dbReference type="CDD" id="cd20405">
    <property type="entry name" value="Tudor_Agenet_AtDUF_rpt1_3"/>
    <property type="match status" value="1"/>
</dbReference>
<dbReference type="CDD" id="cd20406">
    <property type="entry name" value="Tudor_Agenet_AtDUF_rpt2_4"/>
    <property type="match status" value="1"/>
</dbReference>
<feature type="domain" description="Agenet" evidence="1">
    <location>
        <begin position="1"/>
        <end position="69"/>
    </location>
</feature>
<dbReference type="InterPro" id="IPR014002">
    <property type="entry name" value="Agenet_dom_plant"/>
</dbReference>
<reference evidence="2" key="1">
    <citation type="journal article" date="2017" name="Nature">
        <title>The sunflower genome provides insights into oil metabolism, flowering and Asterid evolution.</title>
        <authorList>
            <person name="Badouin H."/>
            <person name="Gouzy J."/>
            <person name="Grassa C.J."/>
            <person name="Murat F."/>
            <person name="Staton S.E."/>
            <person name="Cottret L."/>
            <person name="Lelandais-Briere C."/>
            <person name="Owens G.L."/>
            <person name="Carrere S."/>
            <person name="Mayjonade B."/>
            <person name="Legrand L."/>
            <person name="Gill N."/>
            <person name="Kane N.C."/>
            <person name="Bowers J.E."/>
            <person name="Hubner S."/>
            <person name="Bellec A."/>
            <person name="Berard A."/>
            <person name="Berges H."/>
            <person name="Blanchet N."/>
            <person name="Boniface M.C."/>
            <person name="Brunel D."/>
            <person name="Catrice O."/>
            <person name="Chaidir N."/>
            <person name="Claudel C."/>
            <person name="Donnadieu C."/>
            <person name="Faraut T."/>
            <person name="Fievet G."/>
            <person name="Helmstetter N."/>
            <person name="King M."/>
            <person name="Knapp S.J."/>
            <person name="Lai Z."/>
            <person name="Le Paslier M.C."/>
            <person name="Lippi Y."/>
            <person name="Lorenzon L."/>
            <person name="Mandel J.R."/>
            <person name="Marage G."/>
            <person name="Marchand G."/>
            <person name="Marquand E."/>
            <person name="Bret-Mestries E."/>
            <person name="Morien E."/>
            <person name="Nambeesan S."/>
            <person name="Nguyen T."/>
            <person name="Pegot-Espagnet P."/>
            <person name="Pouilly N."/>
            <person name="Raftis F."/>
            <person name="Sallet E."/>
            <person name="Schiex T."/>
            <person name="Thomas J."/>
            <person name="Vandecasteele C."/>
            <person name="Vares D."/>
            <person name="Vear F."/>
            <person name="Vautrin S."/>
            <person name="Crespi M."/>
            <person name="Mangin B."/>
            <person name="Burke J.M."/>
            <person name="Salse J."/>
            <person name="Munos S."/>
            <person name="Vincourt P."/>
            <person name="Rieseberg L.H."/>
            <person name="Langlade N.B."/>
        </authorList>
    </citation>
    <scope>NUCLEOTIDE SEQUENCE</scope>
    <source>
        <tissue evidence="2">Leaves</tissue>
    </source>
</reference>
<evidence type="ECO:0000313" key="2">
    <source>
        <dbReference type="EMBL" id="KAF5756450.1"/>
    </source>
</evidence>
<keyword evidence="3" id="KW-1185">Reference proteome</keyword>
<comment type="caution">
    <text evidence="2">The sequence shown here is derived from an EMBL/GenBank/DDBJ whole genome shotgun (WGS) entry which is preliminary data.</text>
</comment>
<sequence>MGFERGDIVEILNKEEGLKGSYYPANIISRVSNKDYIVQYRTLLEEDGSGPLREFMSTDRIRPTPREIVADAFRLSEVVDAYDRDGWWVGKVIGKTGSKYVVHFKGTGEKIAYPLDRLRVHQEWDWKNGVWYFG</sequence>
<evidence type="ECO:0000259" key="1">
    <source>
        <dbReference type="SMART" id="SM00743"/>
    </source>
</evidence>
<dbReference type="EMBL" id="MNCJ02000332">
    <property type="protein sequence ID" value="KAF5756450.1"/>
    <property type="molecule type" value="Genomic_DNA"/>
</dbReference>
<dbReference type="Pfam" id="PF05641">
    <property type="entry name" value="Agenet"/>
    <property type="match status" value="1"/>
</dbReference>
<organism evidence="2 3">
    <name type="scientific">Helianthus annuus</name>
    <name type="common">Common sunflower</name>
    <dbReference type="NCBI Taxonomy" id="4232"/>
    <lineage>
        <taxon>Eukaryota</taxon>
        <taxon>Viridiplantae</taxon>
        <taxon>Streptophyta</taxon>
        <taxon>Embryophyta</taxon>
        <taxon>Tracheophyta</taxon>
        <taxon>Spermatophyta</taxon>
        <taxon>Magnoliopsida</taxon>
        <taxon>eudicotyledons</taxon>
        <taxon>Gunneridae</taxon>
        <taxon>Pentapetalae</taxon>
        <taxon>asterids</taxon>
        <taxon>campanulids</taxon>
        <taxon>Asterales</taxon>
        <taxon>Asteraceae</taxon>
        <taxon>Asteroideae</taxon>
        <taxon>Heliantheae alliance</taxon>
        <taxon>Heliantheae</taxon>
        <taxon>Helianthus</taxon>
    </lineage>
</organism>
<dbReference type="SMART" id="SM00743">
    <property type="entry name" value="Agenet"/>
    <property type="match status" value="2"/>
</dbReference>
<name>A0A9K3DJB5_HELAN</name>